<comment type="catalytic activity">
    <reaction evidence="1 7">
        <text>Hydrolysis of (1-&gt;4)-beta-linkages between N-acetylmuramic acid and N-acetyl-D-glucosamine residues in a peptidoglycan and between N-acetyl-D-glucosamine residues in chitodextrins.</text>
        <dbReference type="EC" id="3.2.1.17"/>
    </reaction>
</comment>
<dbReference type="RefSeq" id="WP_079731297.1">
    <property type="nucleotide sequence ID" value="NZ_FVZE01000006.1"/>
</dbReference>
<evidence type="ECO:0000256" key="3">
    <source>
        <dbReference type="ARBA" id="ARBA00022638"/>
    </source>
</evidence>
<dbReference type="GO" id="GO:0003796">
    <property type="term" value="F:lysozyme activity"/>
    <property type="evidence" value="ECO:0007669"/>
    <property type="project" value="UniProtKB-EC"/>
</dbReference>
<dbReference type="Gene3D" id="1.10.530.40">
    <property type="match status" value="1"/>
</dbReference>
<dbReference type="AlphaFoldDB" id="A0A1U6IH45"/>
<dbReference type="PANTHER" id="PTHR38107">
    <property type="match status" value="1"/>
</dbReference>
<keyword evidence="6 7" id="KW-0326">Glycosidase</keyword>
<dbReference type="EC" id="3.2.1.17" evidence="7"/>
<dbReference type="EMBL" id="FVZE01000006">
    <property type="protein sequence ID" value="SLK07329.1"/>
    <property type="molecule type" value="Genomic_DNA"/>
</dbReference>
<dbReference type="GO" id="GO:0016998">
    <property type="term" value="P:cell wall macromolecule catabolic process"/>
    <property type="evidence" value="ECO:0007669"/>
    <property type="project" value="InterPro"/>
</dbReference>
<comment type="similarity">
    <text evidence="7">Belongs to the glycosyl hydrolase 24 family.</text>
</comment>
<evidence type="ECO:0000313" key="9">
    <source>
        <dbReference type="Proteomes" id="UP000190989"/>
    </source>
</evidence>
<dbReference type="GO" id="GO:0009253">
    <property type="term" value="P:peptidoglycan catabolic process"/>
    <property type="evidence" value="ECO:0007669"/>
    <property type="project" value="InterPro"/>
</dbReference>
<sequence>MNRKPIFDAVRQLLGRGFRPSDVALLDAAIDSANHVGPAAAGFTLGEAGRSLIRKWEGCARRRPDGRFEAYPDPGSATGEPWTIGWGSTGSDIRKGLVWTQEQCDARFDRDIVRFVDEVHAALGDAATTQGQFDALVSFHYNTGAIRKATLTRLHREKRFAEAALEFAKWIYNDGKPLPGLKKRRAEEAALYRG</sequence>
<dbReference type="InterPro" id="IPR034690">
    <property type="entry name" value="Endolysin_T4_type"/>
</dbReference>
<dbReference type="InterPro" id="IPR051018">
    <property type="entry name" value="Bacteriophage_GH24"/>
</dbReference>
<evidence type="ECO:0000256" key="5">
    <source>
        <dbReference type="ARBA" id="ARBA00023200"/>
    </source>
</evidence>
<dbReference type="InterPro" id="IPR033907">
    <property type="entry name" value="Endolysin_autolysin"/>
</dbReference>
<dbReference type="InterPro" id="IPR023347">
    <property type="entry name" value="Lysozyme_dom_sf"/>
</dbReference>
<dbReference type="HAMAP" id="MF_04110">
    <property type="entry name" value="ENDOLYSIN_T4"/>
    <property type="match status" value="1"/>
</dbReference>
<evidence type="ECO:0000256" key="2">
    <source>
        <dbReference type="ARBA" id="ARBA00022529"/>
    </source>
</evidence>
<proteinExistence type="inferred from homology"/>
<keyword evidence="9" id="KW-1185">Reference proteome</keyword>
<dbReference type="InterPro" id="IPR023346">
    <property type="entry name" value="Lysozyme-like_dom_sf"/>
</dbReference>
<dbReference type="InterPro" id="IPR002196">
    <property type="entry name" value="Glyco_hydro_24"/>
</dbReference>
<dbReference type="GO" id="GO:0031640">
    <property type="term" value="P:killing of cells of another organism"/>
    <property type="evidence" value="ECO:0007669"/>
    <property type="project" value="UniProtKB-KW"/>
</dbReference>
<dbReference type="Proteomes" id="UP000190989">
    <property type="component" value="Unassembled WGS sequence"/>
</dbReference>
<evidence type="ECO:0000256" key="7">
    <source>
        <dbReference type="RuleBase" id="RU003788"/>
    </source>
</evidence>
<accession>A0A1U6IH45</accession>
<keyword evidence="5" id="KW-1035">Host cytoplasm</keyword>
<dbReference type="PANTHER" id="PTHR38107:SF3">
    <property type="entry name" value="LYSOZYME RRRD-RELATED"/>
    <property type="match status" value="1"/>
</dbReference>
<dbReference type="STRING" id="428990.SAMN06295987_106191"/>
<evidence type="ECO:0000256" key="4">
    <source>
        <dbReference type="ARBA" id="ARBA00022801"/>
    </source>
</evidence>
<reference evidence="9" key="1">
    <citation type="submission" date="2017-02" db="EMBL/GenBank/DDBJ databases">
        <authorList>
            <person name="Varghese N."/>
            <person name="Submissions S."/>
        </authorList>
    </citation>
    <scope>NUCLEOTIDE SEQUENCE [LARGE SCALE GENOMIC DNA]</scope>
    <source>
        <strain evidence="9">SM117</strain>
    </source>
</reference>
<gene>
    <name evidence="8" type="ORF">SAMN06295987_106191</name>
</gene>
<keyword evidence="4 7" id="KW-0378">Hydrolase</keyword>
<keyword evidence="2 7" id="KW-0929">Antimicrobial</keyword>
<organism evidence="8 9">
    <name type="scientific">Novosphingobium mathurense</name>
    <dbReference type="NCBI Taxonomy" id="428990"/>
    <lineage>
        <taxon>Bacteria</taxon>
        <taxon>Pseudomonadati</taxon>
        <taxon>Pseudomonadota</taxon>
        <taxon>Alphaproteobacteria</taxon>
        <taxon>Sphingomonadales</taxon>
        <taxon>Sphingomonadaceae</taxon>
        <taxon>Novosphingobium</taxon>
    </lineage>
</organism>
<dbReference type="CDD" id="cd00737">
    <property type="entry name" value="lyz_endolysin_autolysin"/>
    <property type="match status" value="1"/>
</dbReference>
<evidence type="ECO:0000256" key="6">
    <source>
        <dbReference type="ARBA" id="ARBA00023295"/>
    </source>
</evidence>
<protein>
    <recommendedName>
        <fullName evidence="7">Lysozyme</fullName>
        <ecNumber evidence="7">3.2.1.17</ecNumber>
    </recommendedName>
</protein>
<dbReference type="SUPFAM" id="SSF53955">
    <property type="entry name" value="Lysozyme-like"/>
    <property type="match status" value="1"/>
</dbReference>
<evidence type="ECO:0000313" key="8">
    <source>
        <dbReference type="EMBL" id="SLK07329.1"/>
    </source>
</evidence>
<dbReference type="Pfam" id="PF00959">
    <property type="entry name" value="Phage_lysozyme"/>
    <property type="match status" value="1"/>
</dbReference>
<name>A0A1U6IH45_9SPHN</name>
<dbReference type="GO" id="GO:0042742">
    <property type="term" value="P:defense response to bacterium"/>
    <property type="evidence" value="ECO:0007669"/>
    <property type="project" value="UniProtKB-KW"/>
</dbReference>
<evidence type="ECO:0000256" key="1">
    <source>
        <dbReference type="ARBA" id="ARBA00000632"/>
    </source>
</evidence>
<keyword evidence="3 7" id="KW-0081">Bacteriolytic enzyme</keyword>